<accession>A0A2A2H5B2</accession>
<dbReference type="Pfam" id="PF00440">
    <property type="entry name" value="TetR_N"/>
    <property type="match status" value="1"/>
</dbReference>
<dbReference type="Pfam" id="PF21303">
    <property type="entry name" value="TetR_C_39"/>
    <property type="match status" value="1"/>
</dbReference>
<reference evidence="4 5" key="1">
    <citation type="journal article" date="2017" name="BMC Genomics">
        <title>Genomic analysis of methanogenic archaea reveals a shift towards energy conservation.</title>
        <authorList>
            <person name="Gilmore S.P."/>
            <person name="Henske J.K."/>
            <person name="Sexton J.A."/>
            <person name="Solomon K.V."/>
            <person name="Seppala S."/>
            <person name="Yoo J.I."/>
            <person name="Huyett L.M."/>
            <person name="Pressman A."/>
            <person name="Cogan J.Z."/>
            <person name="Kivenson V."/>
            <person name="Peng X."/>
            <person name="Tan Y."/>
            <person name="Valentine D.L."/>
            <person name="O'Malley M.A."/>
        </authorList>
    </citation>
    <scope>NUCLEOTIDE SEQUENCE [LARGE SCALE GENOMIC DNA]</scope>
    <source>
        <strain evidence="4 5">M.o.H.</strain>
    </source>
</reference>
<keyword evidence="5" id="KW-1185">Reference proteome</keyword>
<evidence type="ECO:0000313" key="5">
    <source>
        <dbReference type="Proteomes" id="UP000217784"/>
    </source>
</evidence>
<organism evidence="4 5">
    <name type="scientific">Methanobacterium bryantii</name>
    <dbReference type="NCBI Taxonomy" id="2161"/>
    <lineage>
        <taxon>Archaea</taxon>
        <taxon>Methanobacteriati</taxon>
        <taxon>Methanobacteriota</taxon>
        <taxon>Methanomada group</taxon>
        <taxon>Methanobacteria</taxon>
        <taxon>Methanobacteriales</taxon>
        <taxon>Methanobacteriaceae</taxon>
        <taxon>Methanobacterium</taxon>
    </lineage>
</organism>
<protein>
    <recommendedName>
        <fullName evidence="3">HTH tetR-type domain-containing protein</fullName>
    </recommendedName>
</protein>
<dbReference type="SUPFAM" id="SSF46689">
    <property type="entry name" value="Homeodomain-like"/>
    <property type="match status" value="1"/>
</dbReference>
<evidence type="ECO:0000256" key="1">
    <source>
        <dbReference type="ARBA" id="ARBA00023125"/>
    </source>
</evidence>
<dbReference type="Gene3D" id="1.10.357.10">
    <property type="entry name" value="Tetracycline Repressor, domain 2"/>
    <property type="match status" value="1"/>
</dbReference>
<gene>
    <name evidence="4" type="ORF">ASJ80_10360</name>
</gene>
<dbReference type="InterPro" id="IPR009057">
    <property type="entry name" value="Homeodomain-like_sf"/>
</dbReference>
<dbReference type="InterPro" id="IPR050624">
    <property type="entry name" value="HTH-type_Tx_Regulator"/>
</dbReference>
<feature type="DNA-binding region" description="H-T-H motif" evidence="2">
    <location>
        <begin position="31"/>
        <end position="50"/>
    </location>
</feature>
<feature type="domain" description="HTH tetR-type" evidence="3">
    <location>
        <begin position="8"/>
        <end position="68"/>
    </location>
</feature>
<dbReference type="Proteomes" id="UP000217784">
    <property type="component" value="Unassembled WGS sequence"/>
</dbReference>
<dbReference type="PRINTS" id="PR00455">
    <property type="entry name" value="HTHTETR"/>
</dbReference>
<proteinExistence type="predicted"/>
<name>A0A2A2H5B2_METBR</name>
<dbReference type="PANTHER" id="PTHR43479:SF11">
    <property type="entry name" value="ACREF_ENVCD OPERON REPRESSOR-RELATED"/>
    <property type="match status" value="1"/>
</dbReference>
<evidence type="ECO:0000256" key="2">
    <source>
        <dbReference type="PROSITE-ProRule" id="PRU00335"/>
    </source>
</evidence>
<sequence>MRVTKKPEIRRKELMNAAEYLFIEKGYEQVEVSEIAKKVGVVQGTFYYYFKSKEAILDAIIDKYISILVEDMENMANQKDLTALEKLMNIYPFALSFPGGHKSIMSRLQEEKNVHLRMKLEQRIPQETAGLITRIIKQGIEEGVFNVKYPEEAAGVYMGTMIILQGIEDLDPNSLEFKRKFMAIFYFIERILGAEEGSIIKFMEKNSP</sequence>
<dbReference type="InterPro" id="IPR001647">
    <property type="entry name" value="HTH_TetR"/>
</dbReference>
<dbReference type="PANTHER" id="PTHR43479">
    <property type="entry name" value="ACREF/ENVCD OPERON REPRESSOR-RELATED"/>
    <property type="match status" value="1"/>
</dbReference>
<evidence type="ECO:0000313" key="4">
    <source>
        <dbReference type="EMBL" id="PAV04641.1"/>
    </source>
</evidence>
<dbReference type="AlphaFoldDB" id="A0A2A2H5B2"/>
<dbReference type="RefSeq" id="WP_069585871.1">
    <property type="nucleotide sequence ID" value="NZ_LMVM01000017.1"/>
</dbReference>
<keyword evidence="1 2" id="KW-0238">DNA-binding</keyword>
<evidence type="ECO:0000259" key="3">
    <source>
        <dbReference type="PROSITE" id="PS50977"/>
    </source>
</evidence>
<dbReference type="InterPro" id="IPR049149">
    <property type="entry name" value="TetR/AcrR_C"/>
</dbReference>
<comment type="caution">
    <text evidence="4">The sequence shown here is derived from an EMBL/GenBank/DDBJ whole genome shotgun (WGS) entry which is preliminary data.</text>
</comment>
<dbReference type="OrthoDB" id="135877at2157"/>
<dbReference type="PROSITE" id="PS50977">
    <property type="entry name" value="HTH_TETR_2"/>
    <property type="match status" value="1"/>
</dbReference>
<dbReference type="GO" id="GO:0003677">
    <property type="term" value="F:DNA binding"/>
    <property type="evidence" value="ECO:0007669"/>
    <property type="project" value="UniProtKB-UniRule"/>
</dbReference>
<dbReference type="EMBL" id="LMVM01000017">
    <property type="protein sequence ID" value="PAV04641.1"/>
    <property type="molecule type" value="Genomic_DNA"/>
</dbReference>